<dbReference type="EMBL" id="WMBR01000001">
    <property type="protein sequence ID" value="MXP20214.1"/>
    <property type="molecule type" value="Genomic_DNA"/>
</dbReference>
<protein>
    <submittedName>
        <fullName evidence="7">Uncharacterized protein</fullName>
    </submittedName>
</protein>
<keyword evidence="8" id="KW-1185">Reference proteome</keyword>
<organism evidence="7 8">
    <name type="scientific">Gordonia mangrovi</name>
    <dbReference type="NCBI Taxonomy" id="2665643"/>
    <lineage>
        <taxon>Bacteria</taxon>
        <taxon>Bacillati</taxon>
        <taxon>Actinomycetota</taxon>
        <taxon>Actinomycetes</taxon>
        <taxon>Mycobacteriales</taxon>
        <taxon>Gordoniaceae</taxon>
        <taxon>Gordonia</taxon>
    </lineage>
</organism>
<sequence>MRIQVHSPAITHRLPNLRRGGPENMDSIPSPIRTNRNTDELESSRHNGRKRHPDPVDFTHDGRAHRDHGDRHHPVESGSELRHLTLGRLPCDLRPRRSDLVCHSTRSGSGAQSDLYADPTDHAVRVGRVSSRRRNECTMQSLIRAPRLLLAAVLAGLFAVCACGSADRADPITPTAETDLPEVSEVSTTAAVDSAASTAAVDFPTPKDVKGWSSVPITAAFCGVPGSVQLSDFEATTQSSSWGKVHVFMFAEATDLTAPGRSTLLGHRASCDNGGGTAAGNIATSYLLFAKEGDNSRVFAELPAQQPKQGEHPTIVTDIARAGDTLTVKEQWYRSADPNCCASGTSESTWQIDGDTVRLVSARVLS</sequence>
<keyword evidence="3" id="KW-0472">Membrane</keyword>
<evidence type="ECO:0000313" key="7">
    <source>
        <dbReference type="EMBL" id="MXP20214.1"/>
    </source>
</evidence>
<dbReference type="AlphaFoldDB" id="A0A6L7GJX8"/>
<dbReference type="InterPro" id="IPR025971">
    <property type="entry name" value="LppP/LprE"/>
</dbReference>
<gene>
    <name evidence="7" type="ORF">GIY30_02360</name>
</gene>
<evidence type="ECO:0000256" key="3">
    <source>
        <dbReference type="ARBA" id="ARBA00023136"/>
    </source>
</evidence>
<keyword evidence="5" id="KW-0449">Lipoprotein</keyword>
<reference evidence="7 8" key="1">
    <citation type="submission" date="2019-11" db="EMBL/GenBank/DDBJ databases">
        <title>Gordonia sp. nov., a novel actinobacterium isolated from mangrove soil in Hainan.</title>
        <authorList>
            <person name="Huang X."/>
            <person name="Xie Y."/>
            <person name="Chu X."/>
            <person name="Xiao K."/>
        </authorList>
    </citation>
    <scope>NUCLEOTIDE SEQUENCE [LARGE SCALE GENOMIC DNA]</scope>
    <source>
        <strain evidence="7 8">HNM0687</strain>
    </source>
</reference>
<comment type="caution">
    <text evidence="7">The sequence shown here is derived from an EMBL/GenBank/DDBJ whole genome shotgun (WGS) entry which is preliminary data.</text>
</comment>
<accession>A0A6L7GJX8</accession>
<keyword evidence="1" id="KW-1003">Cell membrane</keyword>
<keyword evidence="2" id="KW-0732">Signal</keyword>
<evidence type="ECO:0000313" key="8">
    <source>
        <dbReference type="Proteomes" id="UP000475545"/>
    </source>
</evidence>
<evidence type="ECO:0000256" key="2">
    <source>
        <dbReference type="ARBA" id="ARBA00022729"/>
    </source>
</evidence>
<feature type="region of interest" description="Disordered" evidence="6">
    <location>
        <begin position="1"/>
        <end position="81"/>
    </location>
</feature>
<dbReference type="Pfam" id="PF14041">
    <property type="entry name" value="Lipoprotein_21"/>
    <property type="match status" value="1"/>
</dbReference>
<dbReference type="Proteomes" id="UP000475545">
    <property type="component" value="Unassembled WGS sequence"/>
</dbReference>
<evidence type="ECO:0000256" key="6">
    <source>
        <dbReference type="SAM" id="MobiDB-lite"/>
    </source>
</evidence>
<feature type="compositionally biased region" description="Basic and acidic residues" evidence="6">
    <location>
        <begin position="53"/>
        <end position="81"/>
    </location>
</feature>
<proteinExistence type="predicted"/>
<evidence type="ECO:0000256" key="4">
    <source>
        <dbReference type="ARBA" id="ARBA00023139"/>
    </source>
</evidence>
<evidence type="ECO:0000256" key="5">
    <source>
        <dbReference type="ARBA" id="ARBA00023288"/>
    </source>
</evidence>
<evidence type="ECO:0000256" key="1">
    <source>
        <dbReference type="ARBA" id="ARBA00022475"/>
    </source>
</evidence>
<name>A0A6L7GJX8_9ACTN</name>
<keyword evidence="4" id="KW-0564">Palmitate</keyword>
<feature type="compositionally biased region" description="Basic and acidic residues" evidence="6">
    <location>
        <begin position="36"/>
        <end position="45"/>
    </location>
</feature>